<feature type="transmembrane region" description="Helical" evidence="2">
    <location>
        <begin position="83"/>
        <end position="103"/>
    </location>
</feature>
<comment type="caution">
    <text evidence="4">The sequence shown here is derived from an EMBL/GenBank/DDBJ whole genome shotgun (WGS) entry which is preliminary data.</text>
</comment>
<keyword evidence="5" id="KW-1185">Reference proteome</keyword>
<organism evidence="4 5">
    <name type="scientific">Alteromonas hispanica</name>
    <dbReference type="NCBI Taxonomy" id="315421"/>
    <lineage>
        <taxon>Bacteria</taxon>
        <taxon>Pseudomonadati</taxon>
        <taxon>Pseudomonadota</taxon>
        <taxon>Gammaproteobacteria</taxon>
        <taxon>Alteromonadales</taxon>
        <taxon>Alteromonadaceae</taxon>
        <taxon>Alteromonas/Salinimonas group</taxon>
        <taxon>Alteromonas</taxon>
    </lineage>
</organism>
<dbReference type="InterPro" id="IPR036291">
    <property type="entry name" value="NAD(P)-bd_dom_sf"/>
</dbReference>
<feature type="transmembrane region" description="Helical" evidence="2">
    <location>
        <begin position="21"/>
        <end position="40"/>
    </location>
</feature>
<keyword evidence="2" id="KW-0472">Membrane</keyword>
<dbReference type="EMBL" id="JAAAWP010000016">
    <property type="protein sequence ID" value="NDW23208.1"/>
    <property type="molecule type" value="Genomic_DNA"/>
</dbReference>
<dbReference type="SUPFAM" id="SSF51735">
    <property type="entry name" value="NAD(P)-binding Rossmann-fold domains"/>
    <property type="match status" value="2"/>
</dbReference>
<gene>
    <name evidence="4" type="ORF">GTW09_16960</name>
</gene>
<dbReference type="CDD" id="cd05237">
    <property type="entry name" value="UDP_invert_4-6DH_SDR_e"/>
    <property type="match status" value="1"/>
</dbReference>
<evidence type="ECO:0000313" key="5">
    <source>
        <dbReference type="Proteomes" id="UP000478837"/>
    </source>
</evidence>
<comment type="similarity">
    <text evidence="1">Belongs to the polysaccharide synthase family.</text>
</comment>
<dbReference type="InterPro" id="IPR051203">
    <property type="entry name" value="Polysaccharide_Synthase-Rel"/>
</dbReference>
<dbReference type="RefSeq" id="WP_163112811.1">
    <property type="nucleotide sequence ID" value="NZ_JAAAWP010000016.1"/>
</dbReference>
<name>A0A6L9MYH8_9ALTE</name>
<dbReference type="Proteomes" id="UP000478837">
    <property type="component" value="Unassembled WGS sequence"/>
</dbReference>
<dbReference type="PANTHER" id="PTHR43318:SF1">
    <property type="entry name" value="POLYSACCHARIDE BIOSYNTHESIS PROTEIN EPSC-RELATED"/>
    <property type="match status" value="1"/>
</dbReference>
<reference evidence="4 5" key="1">
    <citation type="submission" date="2020-01" db="EMBL/GenBank/DDBJ databases">
        <title>Genomes of bacteria type strains.</title>
        <authorList>
            <person name="Chen J."/>
            <person name="Zhu S."/>
            <person name="Yang J."/>
        </authorList>
    </citation>
    <scope>NUCLEOTIDE SEQUENCE [LARGE SCALE GENOMIC DNA]</scope>
    <source>
        <strain evidence="4 5">LMG 22958</strain>
    </source>
</reference>
<evidence type="ECO:0000313" key="4">
    <source>
        <dbReference type="EMBL" id="NDW23208.1"/>
    </source>
</evidence>
<proteinExistence type="inferred from homology"/>
<keyword evidence="2" id="KW-1133">Transmembrane helix</keyword>
<dbReference type="PANTHER" id="PTHR43318">
    <property type="entry name" value="UDP-N-ACETYLGLUCOSAMINE 4,6-DEHYDRATASE"/>
    <property type="match status" value="1"/>
</dbReference>
<accession>A0A6L9MYH8</accession>
<evidence type="ECO:0000259" key="3">
    <source>
        <dbReference type="Pfam" id="PF02719"/>
    </source>
</evidence>
<dbReference type="Pfam" id="PF02719">
    <property type="entry name" value="Polysacc_synt_2"/>
    <property type="match status" value="1"/>
</dbReference>
<protein>
    <submittedName>
        <fullName evidence="4">Polysaccharide biosynthesis protein</fullName>
    </submittedName>
</protein>
<dbReference type="Pfam" id="PF13727">
    <property type="entry name" value="CoA_binding_3"/>
    <property type="match status" value="1"/>
</dbReference>
<feature type="domain" description="Polysaccharide biosynthesis protein CapD-like" evidence="3">
    <location>
        <begin position="284"/>
        <end position="577"/>
    </location>
</feature>
<dbReference type="Gene3D" id="3.40.50.720">
    <property type="entry name" value="NAD(P)-binding Rossmann-like Domain"/>
    <property type="match status" value="2"/>
</dbReference>
<dbReference type="InterPro" id="IPR003869">
    <property type="entry name" value="Polysac_CapD-like"/>
</dbReference>
<sequence length="645" mass="71491">MHTIVKTILSLPRPQKRIITLVIDSLFLLFAFWAAMIIRMDSFEPLQENKTWLVICSLIPISVFVFVKLGLYRAVLRYVGLNAINAIILGVATSSLGLVGISFLMRVDIPRTVPFIFASFSLLLVGGSRIVVRALVGKVSSSKRKPVIIYGSGSAGRQLALALRHGAEYRVVAFIDDDKNKQGSTIEGHLVHPVDELKLLIDQEHVQKVLLALPSTSRSVRKNILQKLEKYSVKVQTIPGMSDVVAGAVEVDQVKDVEVEDLLGRDPVSPKTALMHADIKDKVVMVTGAGGSIGSELCRQIVKNEPKKVVLFELSEFALYSIERELSQYVERRSLRVEILPIMGSVQRQNRLEAVMGAFGVQTVYHAAAYKHVPLVEHNVVEGVRNNIFGTLYTAKAAIKNNVETFVLVSTDKAVRPTNVMGTTKRMSELVLQALAEEQSNTRFCMVRFGNVLGSSGSVVPLFRKQIKQGGPVTLTHQDITRYFMTIPEAAQLVIQAGAMGMGGDVFVLDMGDPVKIKDLATKMIHLSGFTVKDDKTPDGDIEIQCTGLRPGEKLYEELLIGDNVEGTTHERIMTAHENKLTWSELEIILNNLDEACHNFEHERIRDILLKAPTGFAPTDEICDLVWLERQLANTKKAEELKLTH</sequence>
<dbReference type="AlphaFoldDB" id="A0A6L9MYH8"/>
<evidence type="ECO:0000256" key="2">
    <source>
        <dbReference type="SAM" id="Phobius"/>
    </source>
</evidence>
<keyword evidence="2" id="KW-0812">Transmembrane</keyword>
<feature type="transmembrane region" description="Helical" evidence="2">
    <location>
        <begin position="52"/>
        <end position="71"/>
    </location>
</feature>
<evidence type="ECO:0000256" key="1">
    <source>
        <dbReference type="ARBA" id="ARBA00007430"/>
    </source>
</evidence>